<organism evidence="1 2">
    <name type="scientific">Collibacillus ludicampi</name>
    <dbReference type="NCBI Taxonomy" id="2771369"/>
    <lineage>
        <taxon>Bacteria</taxon>
        <taxon>Bacillati</taxon>
        <taxon>Bacillota</taxon>
        <taxon>Bacilli</taxon>
        <taxon>Bacillales</taxon>
        <taxon>Alicyclobacillaceae</taxon>
        <taxon>Collibacillus</taxon>
    </lineage>
</organism>
<dbReference type="EMBL" id="BOQE01000001">
    <property type="protein sequence ID" value="GIM45918.1"/>
    <property type="molecule type" value="Genomic_DNA"/>
</dbReference>
<evidence type="ECO:0000313" key="1">
    <source>
        <dbReference type="EMBL" id="GIM45918.1"/>
    </source>
</evidence>
<evidence type="ECO:0000313" key="2">
    <source>
        <dbReference type="Proteomes" id="UP001057291"/>
    </source>
</evidence>
<reference evidence="1" key="1">
    <citation type="journal article" date="2023" name="Int. J. Syst. Evol. Microbiol.">
        <title>Collibacillus ludicampi gen. nov., sp. nov., a new soil bacterium of the family Alicyclobacillaceae.</title>
        <authorList>
            <person name="Jojima T."/>
            <person name="Ioku Y."/>
            <person name="Fukuta Y."/>
            <person name="Shirasaka N."/>
            <person name="Matsumura Y."/>
            <person name="Mori M."/>
        </authorList>
    </citation>
    <scope>NUCLEOTIDE SEQUENCE</scope>
    <source>
        <strain evidence="1">TP075</strain>
    </source>
</reference>
<dbReference type="Proteomes" id="UP001057291">
    <property type="component" value="Unassembled WGS sequence"/>
</dbReference>
<dbReference type="AlphaFoldDB" id="A0AAV4LE33"/>
<keyword evidence="2" id="KW-1185">Reference proteome</keyword>
<comment type="caution">
    <text evidence="1">The sequence shown here is derived from an EMBL/GenBank/DDBJ whole genome shotgun (WGS) entry which is preliminary data.</text>
</comment>
<evidence type="ECO:0008006" key="3">
    <source>
        <dbReference type="Google" id="ProtNLM"/>
    </source>
</evidence>
<gene>
    <name evidence="1" type="ORF">DNHGIG_14670</name>
</gene>
<dbReference type="InterPro" id="IPR047729">
    <property type="entry name" value="Sce7726-like"/>
</dbReference>
<proteinExistence type="predicted"/>
<sequence>MQKDYVTIIENHFTPEELGSLTKIIYSAYQPLQLDVQVWELIKKVLPPDVYYEIEPLKKSVVGHKIVNDLVLKYYPGECTIKYYFIKNYLNRKDEVSTFEMNVGASRLDIGRINGKSYAYEIKTELDSLDKLDKQIQDYSQVFEYIYVVVHTKHLPKVSEQVPEYCGIVSFRNVGGAWKFHPRRKANKNENIDPVAQLNCLTSKELDQMMKLAGIKESLKGRETKEDILLNCLSTQKINHLFKTIIKKRFQKRWEHIERHFNLINPIDLQMFFRTEADPYWVYYKNSSMV</sequence>
<name>A0AAV4LE33_9BACL</name>
<protein>
    <recommendedName>
        <fullName evidence="3">Sce7726 family protein</fullName>
    </recommendedName>
</protein>
<dbReference type="RefSeq" id="WP_282199078.1">
    <property type="nucleotide sequence ID" value="NZ_BOQE01000001.1"/>
</dbReference>
<accession>A0AAV4LE33</accession>
<dbReference type="NCBIfam" id="NF033832">
    <property type="entry name" value="sce7726_fam"/>
    <property type="match status" value="1"/>
</dbReference>